<dbReference type="EMBL" id="QXFZ01007270">
    <property type="protein sequence ID" value="KAE9057219.1"/>
    <property type="molecule type" value="Genomic_DNA"/>
</dbReference>
<evidence type="ECO:0000313" key="18">
    <source>
        <dbReference type="Proteomes" id="UP000476176"/>
    </source>
</evidence>
<evidence type="ECO:0000313" key="14">
    <source>
        <dbReference type="Proteomes" id="UP000440367"/>
    </source>
</evidence>
<evidence type="ECO:0000313" key="5">
    <source>
        <dbReference type="EMBL" id="KAE9057219.1"/>
    </source>
</evidence>
<dbReference type="Proteomes" id="UP000460718">
    <property type="component" value="Unassembled WGS sequence"/>
</dbReference>
<evidence type="ECO:0000313" key="7">
    <source>
        <dbReference type="EMBL" id="KAE9158349.1"/>
    </source>
</evidence>
<dbReference type="AlphaFoldDB" id="A0A6A3DBE6"/>
<reference evidence="11 12" key="1">
    <citation type="submission" date="2018-08" db="EMBL/GenBank/DDBJ databases">
        <title>Genomic investigation of the strawberry pathogen Phytophthora fragariae indicates pathogenicity is determined by transcriptional variation in three key races.</title>
        <authorList>
            <person name="Adams T.M."/>
            <person name="Armitage A.D."/>
            <person name="Sobczyk M.K."/>
            <person name="Bates H.J."/>
            <person name="Dunwell J.M."/>
            <person name="Nellist C.F."/>
            <person name="Harrison R.J."/>
        </authorList>
    </citation>
    <scope>NUCLEOTIDE SEQUENCE [LARGE SCALE GENOMIC DNA]</scope>
    <source>
        <strain evidence="10 13">A4</strain>
        <strain evidence="9 14">BC-1</strain>
        <strain evidence="7 18">BC-23</strain>
        <strain evidence="8 12">NOV-27</strain>
        <strain evidence="6 15">NOV-5</strain>
        <strain evidence="5 16">NOV-71</strain>
        <strain evidence="2 11">NOV-9</strain>
        <strain evidence="4 19">ONT-3</strain>
        <strain evidence="3 17">SCRP245</strain>
    </source>
</reference>
<evidence type="ECO:0000313" key="17">
    <source>
        <dbReference type="Proteomes" id="UP000460718"/>
    </source>
</evidence>
<proteinExistence type="predicted"/>
<evidence type="ECO:0000313" key="2">
    <source>
        <dbReference type="EMBL" id="KAE8917543.1"/>
    </source>
</evidence>
<feature type="signal peptide" evidence="1">
    <location>
        <begin position="1"/>
        <end position="17"/>
    </location>
</feature>
<dbReference type="Proteomes" id="UP000440367">
    <property type="component" value="Unassembled WGS sequence"/>
</dbReference>
<sequence length="50" mass="5268">MAVVLALLALLAPGAVFVSVLYRGPPALSGLVELEMLSADVDCSCCQFWK</sequence>
<dbReference type="EMBL" id="QXFW01010087">
    <property type="protein sequence ID" value="KAE8953223.1"/>
    <property type="molecule type" value="Genomic_DNA"/>
</dbReference>
<evidence type="ECO:0000313" key="8">
    <source>
        <dbReference type="EMBL" id="KAE9158656.1"/>
    </source>
</evidence>
<keyword evidence="12" id="KW-1185">Reference proteome</keyword>
<evidence type="ECO:0000313" key="15">
    <source>
        <dbReference type="Proteomes" id="UP000440732"/>
    </source>
</evidence>
<dbReference type="EMBL" id="QXGB01007795">
    <property type="protein sequence ID" value="KAE9158656.1"/>
    <property type="molecule type" value="Genomic_DNA"/>
</dbReference>
<gene>
    <name evidence="10" type="ORF">PF001_g31980</name>
    <name evidence="9" type="ORF">PF002_g32240</name>
    <name evidence="7" type="ORF">PF004_g31907</name>
    <name evidence="8" type="ORF">PF005_g32361</name>
    <name evidence="6" type="ORF">PF006_g32024</name>
    <name evidence="5" type="ORF">PF007_g31720</name>
    <name evidence="2" type="ORF">PF009_g32136</name>
    <name evidence="4" type="ORF">PF010_g31971</name>
    <name evidence="3" type="ORF">PF011_g32475</name>
</gene>
<evidence type="ECO:0000256" key="1">
    <source>
        <dbReference type="SAM" id="SignalP"/>
    </source>
</evidence>
<dbReference type="Proteomes" id="UP000440732">
    <property type="component" value="Unassembled WGS sequence"/>
</dbReference>
<dbReference type="Proteomes" id="UP000437068">
    <property type="component" value="Unassembled WGS sequence"/>
</dbReference>
<dbReference type="Proteomes" id="UP000441208">
    <property type="component" value="Unassembled WGS sequence"/>
</dbReference>
<dbReference type="Proteomes" id="UP000488956">
    <property type="component" value="Unassembled WGS sequence"/>
</dbReference>
<accession>A0A6A3DBE6</accession>
<dbReference type="Proteomes" id="UP000429523">
    <property type="component" value="Unassembled WGS sequence"/>
</dbReference>
<evidence type="ECO:0000313" key="12">
    <source>
        <dbReference type="Proteomes" id="UP000433483"/>
    </source>
</evidence>
<dbReference type="Proteomes" id="UP000433483">
    <property type="component" value="Unassembled WGS sequence"/>
</dbReference>
<feature type="chain" id="PRO_5036163456" evidence="1">
    <location>
        <begin position="18"/>
        <end position="50"/>
    </location>
</feature>
<evidence type="ECO:0000313" key="6">
    <source>
        <dbReference type="EMBL" id="KAE9058908.1"/>
    </source>
</evidence>
<protein>
    <submittedName>
        <fullName evidence="2">Uncharacterized protein</fullName>
    </submittedName>
</protein>
<keyword evidence="1" id="KW-0732">Signal</keyword>
<evidence type="ECO:0000313" key="4">
    <source>
        <dbReference type="EMBL" id="KAE9055898.1"/>
    </source>
</evidence>
<dbReference type="EMBL" id="QXGF01007042">
    <property type="protein sequence ID" value="KAE8917543.1"/>
    <property type="molecule type" value="Genomic_DNA"/>
</dbReference>
<dbReference type="EMBL" id="QXGA01008027">
    <property type="protein sequence ID" value="KAE9058908.1"/>
    <property type="molecule type" value="Genomic_DNA"/>
</dbReference>
<name>A0A6A3DBE6_9STRA</name>
<dbReference type="EMBL" id="QXGC01008800">
    <property type="protein sequence ID" value="KAE9158349.1"/>
    <property type="molecule type" value="Genomic_DNA"/>
</dbReference>
<evidence type="ECO:0000313" key="10">
    <source>
        <dbReference type="EMBL" id="KAE9262645.1"/>
    </source>
</evidence>
<dbReference type="Proteomes" id="UP000476176">
    <property type="component" value="Unassembled WGS sequence"/>
</dbReference>
<comment type="caution">
    <text evidence="2">The sequence shown here is derived from an EMBL/GenBank/DDBJ whole genome shotgun (WGS) entry which is preliminary data.</text>
</comment>
<evidence type="ECO:0000313" key="3">
    <source>
        <dbReference type="EMBL" id="KAE8953223.1"/>
    </source>
</evidence>
<evidence type="ECO:0000313" key="13">
    <source>
        <dbReference type="Proteomes" id="UP000437068"/>
    </source>
</evidence>
<evidence type="ECO:0000313" key="11">
    <source>
        <dbReference type="Proteomes" id="UP000429523"/>
    </source>
</evidence>
<evidence type="ECO:0000313" key="19">
    <source>
        <dbReference type="Proteomes" id="UP000488956"/>
    </source>
</evidence>
<dbReference type="EMBL" id="QXGE01007933">
    <property type="protein sequence ID" value="KAE9262645.1"/>
    <property type="molecule type" value="Genomic_DNA"/>
</dbReference>
<evidence type="ECO:0000313" key="16">
    <source>
        <dbReference type="Proteomes" id="UP000441208"/>
    </source>
</evidence>
<dbReference type="EMBL" id="QXGD01006915">
    <property type="protein sequence ID" value="KAE9161951.1"/>
    <property type="molecule type" value="Genomic_DNA"/>
</dbReference>
<evidence type="ECO:0000313" key="9">
    <source>
        <dbReference type="EMBL" id="KAE9161951.1"/>
    </source>
</evidence>
<dbReference type="EMBL" id="QXFX01008214">
    <property type="protein sequence ID" value="KAE9055898.1"/>
    <property type="molecule type" value="Genomic_DNA"/>
</dbReference>
<organism evidence="2 11">
    <name type="scientific">Phytophthora fragariae</name>
    <dbReference type="NCBI Taxonomy" id="53985"/>
    <lineage>
        <taxon>Eukaryota</taxon>
        <taxon>Sar</taxon>
        <taxon>Stramenopiles</taxon>
        <taxon>Oomycota</taxon>
        <taxon>Peronosporomycetes</taxon>
        <taxon>Peronosporales</taxon>
        <taxon>Peronosporaceae</taxon>
        <taxon>Phytophthora</taxon>
    </lineage>
</organism>